<evidence type="ECO:0000259" key="19">
    <source>
        <dbReference type="PROSITE" id="PS51986"/>
    </source>
</evidence>
<keyword evidence="7 14" id="KW-0479">Metal-binding</keyword>
<dbReference type="InterPro" id="IPR036651">
    <property type="entry name" value="Gln_synt_N_sf"/>
</dbReference>
<evidence type="ECO:0000256" key="12">
    <source>
        <dbReference type="PIRSR" id="PIRSR604809-1"/>
    </source>
</evidence>
<evidence type="ECO:0000256" key="5">
    <source>
        <dbReference type="ARBA" id="ARBA00022490"/>
    </source>
</evidence>
<dbReference type="SUPFAM" id="SSF55931">
    <property type="entry name" value="Glutamine synthetase/guanido kinase"/>
    <property type="match status" value="1"/>
</dbReference>
<dbReference type="GO" id="GO:0005737">
    <property type="term" value="C:cytoplasm"/>
    <property type="evidence" value="ECO:0007669"/>
    <property type="project" value="UniProtKB-SubCell"/>
</dbReference>
<dbReference type="SUPFAM" id="SSF54368">
    <property type="entry name" value="Glutamine synthetase, N-terminal domain"/>
    <property type="match status" value="1"/>
</dbReference>
<feature type="binding site" evidence="12">
    <location>
        <position position="302"/>
    </location>
    <ligand>
        <name>L-glutamate</name>
        <dbReference type="ChEBI" id="CHEBI:29985"/>
    </ligand>
</feature>
<keyword evidence="5" id="KW-0963">Cytoplasm</keyword>
<evidence type="ECO:0000259" key="20">
    <source>
        <dbReference type="PROSITE" id="PS51987"/>
    </source>
</evidence>
<dbReference type="OrthoDB" id="9807095at2"/>
<evidence type="ECO:0000313" key="21">
    <source>
        <dbReference type="EMBL" id="EFR31884.1"/>
    </source>
</evidence>
<evidence type="ECO:0000256" key="16">
    <source>
        <dbReference type="PROSITE-ProRule" id="PRU01330"/>
    </source>
</evidence>
<dbReference type="EC" id="6.3.1.2" evidence="3 18"/>
<comment type="caution">
    <text evidence="21">The sequence shown here is derived from an EMBL/GenBank/DDBJ whole genome shotgun (WGS) entry which is preliminary data.</text>
</comment>
<keyword evidence="10 14" id="KW-0460">Magnesium</keyword>
<feature type="binding site" evidence="12">
    <location>
        <position position="339"/>
    </location>
    <ligand>
        <name>L-glutamate</name>
        <dbReference type="ChEBI" id="CHEBI:29985"/>
    </ligand>
</feature>
<feature type="binding site" evidence="14">
    <location>
        <position position="193"/>
    </location>
    <ligand>
        <name>Mg(2+)</name>
        <dbReference type="ChEBI" id="CHEBI:18420"/>
        <label>1</label>
    </ligand>
</feature>
<name>E4KMC9_9LACT</name>
<proteinExistence type="inferred from homology"/>
<evidence type="ECO:0000256" key="6">
    <source>
        <dbReference type="ARBA" id="ARBA00022598"/>
    </source>
</evidence>
<comment type="similarity">
    <text evidence="2 16 17">Belongs to the glutamine synthetase family.</text>
</comment>
<keyword evidence="22" id="KW-1185">Reference proteome</keyword>
<dbReference type="GO" id="GO:0006542">
    <property type="term" value="P:glutamine biosynthetic process"/>
    <property type="evidence" value="ECO:0007669"/>
    <property type="project" value="InterPro"/>
</dbReference>
<evidence type="ECO:0000256" key="3">
    <source>
        <dbReference type="ARBA" id="ARBA00012937"/>
    </source>
</evidence>
<feature type="binding site" evidence="13">
    <location>
        <position position="320"/>
    </location>
    <ligand>
        <name>ATP</name>
        <dbReference type="ChEBI" id="CHEBI:30616"/>
    </ligand>
</feature>
<gene>
    <name evidence="21" type="primary">glnA</name>
    <name evidence="21" type="ORF">HMPREF9257_1765</name>
</gene>
<feature type="binding site" evidence="12">
    <location>
        <position position="308"/>
    </location>
    <ligand>
        <name>L-glutamate</name>
        <dbReference type="ChEBI" id="CHEBI:29985"/>
    </ligand>
</feature>
<dbReference type="PANTHER" id="PTHR43785:SF12">
    <property type="entry name" value="TYPE-1 GLUTAMINE SYNTHETASE 2"/>
    <property type="match status" value="1"/>
</dbReference>
<feature type="binding site" evidence="14">
    <location>
        <position position="138"/>
    </location>
    <ligand>
        <name>Mg(2+)</name>
        <dbReference type="ChEBI" id="CHEBI:18420"/>
        <label>1</label>
    </ligand>
</feature>
<keyword evidence="9 13" id="KW-0067">ATP-binding</keyword>
<dbReference type="FunFam" id="3.30.590.10:FF:000003">
    <property type="entry name" value="Glutamine synthetase 2"/>
    <property type="match status" value="1"/>
</dbReference>
<evidence type="ECO:0000256" key="10">
    <source>
        <dbReference type="ARBA" id="ARBA00022842"/>
    </source>
</evidence>
<evidence type="ECO:0000256" key="13">
    <source>
        <dbReference type="PIRSR" id="PIRSR604809-2"/>
    </source>
</evidence>
<dbReference type="Proteomes" id="UP000005990">
    <property type="component" value="Unassembled WGS sequence"/>
</dbReference>
<dbReference type="eggNOG" id="COG0174">
    <property type="taxonomic scope" value="Bacteria"/>
</dbReference>
<dbReference type="InterPro" id="IPR004809">
    <property type="entry name" value="Gln_synth_I"/>
</dbReference>
<feature type="binding site" evidence="14">
    <location>
        <position position="249"/>
    </location>
    <ligand>
        <name>Mg(2+)</name>
        <dbReference type="ChEBI" id="CHEBI:18420"/>
        <label>1</label>
    </ligand>
</feature>
<evidence type="ECO:0000256" key="1">
    <source>
        <dbReference type="ARBA" id="ARBA00004496"/>
    </source>
</evidence>
<dbReference type="STRING" id="908337.HMPREF9257_1765"/>
<feature type="binding site" evidence="13">
    <location>
        <position position="188"/>
    </location>
    <ligand>
        <name>ATP</name>
        <dbReference type="ChEBI" id="CHEBI:30616"/>
    </ligand>
</feature>
<feature type="binding site" evidence="14">
    <location>
        <position position="337"/>
    </location>
    <ligand>
        <name>Mg(2+)</name>
        <dbReference type="ChEBI" id="CHEBI:18420"/>
        <label>1</label>
    </ligand>
</feature>
<evidence type="ECO:0000256" key="15">
    <source>
        <dbReference type="PIRSR" id="PIRSR604809-50"/>
    </source>
</evidence>
<evidence type="ECO:0000256" key="4">
    <source>
        <dbReference type="ARBA" id="ARBA00021364"/>
    </source>
</evidence>
<keyword evidence="15" id="KW-0597">Phosphoprotein</keyword>
<dbReference type="InterPro" id="IPR008147">
    <property type="entry name" value="Gln_synt_N"/>
</dbReference>
<comment type="catalytic activity">
    <reaction evidence="11 18">
        <text>L-glutamate + NH4(+) + ATP = L-glutamine + ADP + phosphate + H(+)</text>
        <dbReference type="Rhea" id="RHEA:16169"/>
        <dbReference type="ChEBI" id="CHEBI:15378"/>
        <dbReference type="ChEBI" id="CHEBI:28938"/>
        <dbReference type="ChEBI" id="CHEBI:29985"/>
        <dbReference type="ChEBI" id="CHEBI:30616"/>
        <dbReference type="ChEBI" id="CHEBI:43474"/>
        <dbReference type="ChEBI" id="CHEBI:58359"/>
        <dbReference type="ChEBI" id="CHEBI:456216"/>
        <dbReference type="EC" id="6.3.1.2"/>
    </reaction>
</comment>
<dbReference type="Pfam" id="PF00120">
    <property type="entry name" value="Gln-synt_C"/>
    <property type="match status" value="1"/>
</dbReference>
<feature type="domain" description="GS catalytic" evidence="20">
    <location>
        <begin position="112"/>
        <end position="448"/>
    </location>
</feature>
<evidence type="ECO:0000256" key="14">
    <source>
        <dbReference type="PIRSR" id="PIRSR604809-3"/>
    </source>
</evidence>
<sequence>MAKQKWTKETILEDAAEKNVSYIRLMFTDILGIIKNVEIPVAQLGKALNNDMAFDGSSIEGFVRIEESDMYLVPDLDTWLIMTKHDEDPDGRVARLICDVETPDRQPFAGDPRSNLKRILAKLADYGFTTFNLGPEPEFYLFKRDDQGRPSKELGDHGGYFDLAPMDIQENVRREMVIELEDMGFYIEASHHEVGPGQHEIDWKYADAISACDFIQTFKLVVKSVAKRNNLYATFMPKPVYGIAGSGMHFNLSLFKGKENVFFDPEDDRQLSKEAYYFIGGLLKYASAYTAVCNPLVNSYKRLVDGFEAPVYIAWSEKNRSPLVRIPVARGLSTRVEVRSIDPSANPYLALSVLLAAGLKGIEEKIEPGEPIMRNIYSMSRQERFEQGIFDLPRTLGEALDNLSQEPVILEALGSHISENFIDEKSLEFDSYNKQVTQWELEKYFNIY</sequence>
<keyword evidence="6 18" id="KW-0436">Ligase</keyword>
<evidence type="ECO:0000256" key="11">
    <source>
        <dbReference type="ARBA" id="ARBA00049436"/>
    </source>
</evidence>
<feature type="binding site" evidence="14">
    <location>
        <position position="136"/>
    </location>
    <ligand>
        <name>Mg(2+)</name>
        <dbReference type="ChEBI" id="CHEBI:18420"/>
        <label>1</label>
    </ligand>
</feature>
<dbReference type="InterPro" id="IPR027303">
    <property type="entry name" value="Gln_synth_gly_rich_site"/>
</dbReference>
<dbReference type="InterPro" id="IPR008146">
    <property type="entry name" value="Gln_synth_cat_dom"/>
</dbReference>
<feature type="domain" description="GS beta-grasp" evidence="19">
    <location>
        <begin position="18"/>
        <end position="105"/>
    </location>
</feature>
<comment type="subcellular location">
    <subcellularLocation>
        <location evidence="1">Cytoplasm</location>
    </subcellularLocation>
</comment>
<dbReference type="GO" id="GO:0004356">
    <property type="term" value="F:glutamine synthetase activity"/>
    <property type="evidence" value="ECO:0007669"/>
    <property type="project" value="UniProtKB-EC"/>
</dbReference>
<protein>
    <recommendedName>
        <fullName evidence="4 18">Glutamine synthetase</fullName>
        <ecNumber evidence="3 18">6.3.1.2</ecNumber>
    </recommendedName>
</protein>
<evidence type="ECO:0000256" key="17">
    <source>
        <dbReference type="RuleBase" id="RU000384"/>
    </source>
</evidence>
<feature type="binding site" evidence="12">
    <location>
        <position position="320"/>
    </location>
    <ligand>
        <name>L-glutamate</name>
        <dbReference type="ChEBI" id="CHEBI:29985"/>
    </ligand>
</feature>
<dbReference type="GO" id="GO:0046872">
    <property type="term" value="F:metal ion binding"/>
    <property type="evidence" value="ECO:0007669"/>
    <property type="project" value="UniProtKB-KW"/>
</dbReference>
<dbReference type="PROSITE" id="PS00181">
    <property type="entry name" value="GLNA_ATP"/>
    <property type="match status" value="1"/>
</dbReference>
<dbReference type="RefSeq" id="WP_006417651.1">
    <property type="nucleotide sequence ID" value="NZ_AENN01000004.1"/>
</dbReference>
<comment type="cofactor">
    <cofactor evidence="14">
        <name>Mg(2+)</name>
        <dbReference type="ChEBI" id="CHEBI:18420"/>
    </cofactor>
    <text evidence="14">Binds 2 Mg(2+) ions per subunit.</text>
</comment>
<dbReference type="GO" id="GO:0005524">
    <property type="term" value="F:ATP binding"/>
    <property type="evidence" value="ECO:0007669"/>
    <property type="project" value="UniProtKB-KW"/>
</dbReference>
<dbReference type="SMART" id="SM01230">
    <property type="entry name" value="Gln-synt_C"/>
    <property type="match status" value="1"/>
</dbReference>
<dbReference type="PANTHER" id="PTHR43785">
    <property type="entry name" value="GAMMA-GLUTAMYLPUTRESCINE SYNTHETASE"/>
    <property type="match status" value="1"/>
</dbReference>
<evidence type="ECO:0000256" key="7">
    <source>
        <dbReference type="ARBA" id="ARBA00022723"/>
    </source>
</evidence>
<dbReference type="Gene3D" id="3.10.20.70">
    <property type="entry name" value="Glutamine synthetase, N-terminal domain"/>
    <property type="match status" value="1"/>
</dbReference>
<feature type="binding site" evidence="14">
    <location>
        <position position="200"/>
    </location>
    <ligand>
        <name>Mg(2+)</name>
        <dbReference type="ChEBI" id="CHEBI:18420"/>
        <label>1</label>
    </ligand>
</feature>
<dbReference type="NCBIfam" id="TIGR00653">
    <property type="entry name" value="GlnA"/>
    <property type="match status" value="1"/>
</dbReference>
<evidence type="ECO:0000256" key="9">
    <source>
        <dbReference type="ARBA" id="ARBA00022840"/>
    </source>
</evidence>
<dbReference type="Gene3D" id="3.30.590.10">
    <property type="entry name" value="Glutamine synthetase/guanido kinase, catalytic domain"/>
    <property type="match status" value="1"/>
</dbReference>
<organism evidence="21 22">
    <name type="scientific">Eremococcus coleocola ACS-139-V-Col8</name>
    <dbReference type="NCBI Taxonomy" id="908337"/>
    <lineage>
        <taxon>Bacteria</taxon>
        <taxon>Bacillati</taxon>
        <taxon>Bacillota</taxon>
        <taxon>Bacilli</taxon>
        <taxon>Lactobacillales</taxon>
        <taxon>Aerococcaceae</taxon>
        <taxon>Eremococcus</taxon>
    </lineage>
</organism>
<dbReference type="Pfam" id="PF03951">
    <property type="entry name" value="Gln-synt_N"/>
    <property type="match status" value="1"/>
</dbReference>
<dbReference type="PROSITE" id="PS51986">
    <property type="entry name" value="GS_BETA_GRASP"/>
    <property type="match status" value="1"/>
</dbReference>
<dbReference type="AlphaFoldDB" id="E4KMC9"/>
<evidence type="ECO:0000256" key="18">
    <source>
        <dbReference type="RuleBase" id="RU004356"/>
    </source>
</evidence>
<evidence type="ECO:0000313" key="22">
    <source>
        <dbReference type="Proteomes" id="UP000005990"/>
    </source>
</evidence>
<accession>E4KMC9</accession>
<evidence type="ECO:0000256" key="2">
    <source>
        <dbReference type="ARBA" id="ARBA00009897"/>
    </source>
</evidence>
<reference evidence="21 22" key="1">
    <citation type="submission" date="2010-10" db="EMBL/GenBank/DDBJ databases">
        <authorList>
            <person name="Durkin A.S."/>
            <person name="Madupu R."/>
            <person name="Torralba M."/>
            <person name="Gillis M."/>
            <person name="Methe B."/>
            <person name="Sutton G."/>
            <person name="Nelson K.E."/>
        </authorList>
    </citation>
    <scope>NUCLEOTIDE SEQUENCE [LARGE SCALE GENOMIC DNA]</scope>
    <source>
        <strain evidence="21 22">ACS-139-V-Col8</strain>
    </source>
</reference>
<dbReference type="EMBL" id="AENN01000004">
    <property type="protein sequence ID" value="EFR31884.1"/>
    <property type="molecule type" value="Genomic_DNA"/>
</dbReference>
<keyword evidence="8 13" id="KW-0547">Nucleotide-binding</keyword>
<dbReference type="PROSITE" id="PS51987">
    <property type="entry name" value="GS_CATALYTIC"/>
    <property type="match status" value="1"/>
</dbReference>
<feature type="modified residue" description="O-AMP-tyrosine" evidence="15">
    <location>
        <position position="377"/>
    </location>
</feature>
<dbReference type="InterPro" id="IPR027302">
    <property type="entry name" value="Gln_synth_N_conserv_site"/>
</dbReference>
<evidence type="ECO:0000256" key="8">
    <source>
        <dbReference type="ARBA" id="ARBA00022741"/>
    </source>
</evidence>
<dbReference type="InterPro" id="IPR014746">
    <property type="entry name" value="Gln_synth/guanido_kin_cat_dom"/>
</dbReference>
<dbReference type="PROSITE" id="PS00180">
    <property type="entry name" value="GLNA_1"/>
    <property type="match status" value="1"/>
</dbReference>
<dbReference type="FunFam" id="3.10.20.70:FF:000005">
    <property type="entry name" value="Glutamine synthetase"/>
    <property type="match status" value="1"/>
</dbReference>